<dbReference type="AlphaFoldDB" id="A0A0V8CLZ3"/>
<dbReference type="PATRIC" id="fig|1360.104.peg.33"/>
<sequence>MKKQLSQSSWKTVAQKRERDSIELIREIRGLRIEKAQGKVYEEDSERMHRFDNFKSPFAWK</sequence>
<name>A0A0V8CLZ3_LACLL</name>
<evidence type="ECO:0000313" key="1">
    <source>
        <dbReference type="EMBL" id="KSU02101.1"/>
    </source>
</evidence>
<proteinExistence type="predicted"/>
<dbReference type="Proteomes" id="UP000053058">
    <property type="component" value="Unassembled WGS sequence"/>
</dbReference>
<comment type="caution">
    <text evidence="1">The sequence shown here is derived from an EMBL/GenBank/DDBJ whole genome shotgun (WGS) entry which is preliminary data.</text>
</comment>
<protein>
    <submittedName>
        <fullName evidence="1">Uncharacterized protein</fullName>
    </submittedName>
</protein>
<dbReference type="EMBL" id="LKLN01000085">
    <property type="protein sequence ID" value="KSU02101.1"/>
    <property type="molecule type" value="Genomic_DNA"/>
</dbReference>
<gene>
    <name evidence="1" type="ORF">KF282_2406</name>
</gene>
<reference evidence="2" key="1">
    <citation type="submission" date="2015-10" db="EMBL/GenBank/DDBJ databases">
        <title>Draft Genome Sequences of 11 Lactococcus lactis subspecies cremoris strains.</title>
        <authorList>
            <person name="Wels M."/>
            <person name="Backus L."/>
            <person name="Boekhorst J."/>
            <person name="Dijkstra A."/>
            <person name="Beerthuizen M."/>
            <person name="Kelly W."/>
            <person name="Siezen R."/>
            <person name="Bachmann H."/>
            <person name="Van Hijum S."/>
        </authorList>
    </citation>
    <scope>NUCLEOTIDE SEQUENCE [LARGE SCALE GENOMIC DNA]</scope>
    <source>
        <strain evidence="2">KF282</strain>
    </source>
</reference>
<organism evidence="1 2">
    <name type="scientific">Lactococcus lactis subsp. lactis</name>
    <name type="common">Streptococcus lactis</name>
    <dbReference type="NCBI Taxonomy" id="1360"/>
    <lineage>
        <taxon>Bacteria</taxon>
        <taxon>Bacillati</taxon>
        <taxon>Bacillota</taxon>
        <taxon>Bacilli</taxon>
        <taxon>Lactobacillales</taxon>
        <taxon>Streptococcaceae</taxon>
        <taxon>Lactococcus</taxon>
    </lineage>
</organism>
<evidence type="ECO:0000313" key="2">
    <source>
        <dbReference type="Proteomes" id="UP000053058"/>
    </source>
</evidence>
<dbReference type="RefSeq" id="WP_058218731.1">
    <property type="nucleotide sequence ID" value="NZ_LKLL01000017.1"/>
</dbReference>
<accession>A0A0V8CLZ3</accession>